<evidence type="ECO:0000256" key="1">
    <source>
        <dbReference type="ARBA" id="ARBA00005417"/>
    </source>
</evidence>
<evidence type="ECO:0000256" key="5">
    <source>
        <dbReference type="ARBA" id="ARBA00022840"/>
    </source>
</evidence>
<dbReference type="InterPro" id="IPR029439">
    <property type="entry name" value="Wzt_C"/>
</dbReference>
<dbReference type="AlphaFoldDB" id="A0A2X0QS74"/>
<keyword evidence="4" id="KW-0547">Nucleotide-binding</keyword>
<evidence type="ECO:0000256" key="3">
    <source>
        <dbReference type="ARBA" id="ARBA00022475"/>
    </source>
</evidence>
<dbReference type="PROSITE" id="PS50893">
    <property type="entry name" value="ABC_TRANSPORTER_2"/>
    <property type="match status" value="1"/>
</dbReference>
<sequence length="424" mass="47165">MHRPDRFSDETIFSTNMQPAPLIRLCQIGKDYPSVSTSGNRLRMIASLLFRRGEIPHFCALQGVSLELKAGESLGLIGENGAGKSTLLKIIAGVVKPSTGQIEVNGRIGALLELGSGFHPEYSGLENIHLAAALMGMSHAEIDRKLEDIVQFADIGSHIHEPIKHYSSGMVVRLGFAVATAMRPDILITDEVLAVGDESFQKKCIRWIEDYLAQGGTLLLCSHSMYHIQTLCQKAVWIHGGRMHMYGNSFDVTREYLTYHEEKNCRAEHQEHQVHPEGIYQIRSLWLEDDAGTEIAELEMGGVLRICGVAHSPDERPPVILFGVARVDGTSIYGTHSNETAYVPGRIAPATYGFCVRLPRLPLLPGKYTIRAHAMDPEGLRLFDTVNTTLRVTGQTRDYSLCRLEHEWLPARPDFAERERGAQE</sequence>
<dbReference type="InterPro" id="IPR003439">
    <property type="entry name" value="ABC_transporter-like_ATP-bd"/>
</dbReference>
<keyword evidence="5" id="KW-0067">ATP-binding</keyword>
<dbReference type="SMART" id="SM00382">
    <property type="entry name" value="AAA"/>
    <property type="match status" value="1"/>
</dbReference>
<dbReference type="Gene3D" id="2.70.50.60">
    <property type="entry name" value="abc- transporter (atp binding component) like domain"/>
    <property type="match status" value="1"/>
</dbReference>
<dbReference type="InterPro" id="IPR027417">
    <property type="entry name" value="P-loop_NTPase"/>
</dbReference>
<keyword evidence="3" id="KW-1003">Cell membrane</keyword>
<evidence type="ECO:0000259" key="6">
    <source>
        <dbReference type="PROSITE" id="PS50893"/>
    </source>
</evidence>
<dbReference type="Gene3D" id="3.40.50.300">
    <property type="entry name" value="P-loop containing nucleotide triphosphate hydrolases"/>
    <property type="match status" value="1"/>
</dbReference>
<accession>A0A2X0QS74</accession>
<keyword evidence="2" id="KW-0813">Transport</keyword>
<dbReference type="PANTHER" id="PTHR46743:SF2">
    <property type="entry name" value="TEICHOIC ACIDS EXPORT ATP-BINDING PROTEIN TAGH"/>
    <property type="match status" value="1"/>
</dbReference>
<evidence type="ECO:0000313" key="7">
    <source>
        <dbReference type="EMBL" id="SPS04670.1"/>
    </source>
</evidence>
<dbReference type="InterPro" id="IPR050683">
    <property type="entry name" value="Bact_Polysacc_Export_ATP-bd"/>
</dbReference>
<dbReference type="CDD" id="cd03220">
    <property type="entry name" value="ABC_KpsT_Wzt"/>
    <property type="match status" value="1"/>
</dbReference>
<dbReference type="EMBL" id="LS423452">
    <property type="protein sequence ID" value="SPS04670.1"/>
    <property type="molecule type" value="Genomic_DNA"/>
</dbReference>
<keyword evidence="3" id="KW-0472">Membrane</keyword>
<dbReference type="GO" id="GO:0016020">
    <property type="term" value="C:membrane"/>
    <property type="evidence" value="ECO:0007669"/>
    <property type="project" value="InterPro"/>
</dbReference>
<reference evidence="7" key="1">
    <citation type="submission" date="2018-05" db="EMBL/GenBank/DDBJ databases">
        <authorList>
            <person name="Lanie J.A."/>
            <person name="Ng W.-L."/>
            <person name="Kazmierczak K.M."/>
            <person name="Andrzejewski T.M."/>
            <person name="Davidsen T.M."/>
            <person name="Wayne K.J."/>
            <person name="Tettelin H."/>
            <person name="Glass J.I."/>
            <person name="Rusch D."/>
            <person name="Podicherti R."/>
            <person name="Tsui H.-C.T."/>
            <person name="Winkler M.E."/>
        </authorList>
    </citation>
    <scope>NUCLEOTIDE SEQUENCE</scope>
    <source>
        <strain evidence="7">KNB</strain>
    </source>
</reference>
<dbReference type="InterPro" id="IPR015860">
    <property type="entry name" value="ABC_transpr_TagH-like"/>
</dbReference>
<evidence type="ECO:0000256" key="2">
    <source>
        <dbReference type="ARBA" id="ARBA00022448"/>
    </source>
</evidence>
<name>A0A2X0QS74_9PROT</name>
<dbReference type="CDD" id="cd10147">
    <property type="entry name" value="Wzt_C-like"/>
    <property type="match status" value="1"/>
</dbReference>
<feature type="domain" description="ABC transporter" evidence="6">
    <location>
        <begin position="43"/>
        <end position="265"/>
    </location>
</feature>
<dbReference type="SUPFAM" id="SSF52540">
    <property type="entry name" value="P-loop containing nucleoside triphosphate hydrolases"/>
    <property type="match status" value="1"/>
</dbReference>
<evidence type="ECO:0000256" key="4">
    <source>
        <dbReference type="ARBA" id="ARBA00022741"/>
    </source>
</evidence>
<comment type="similarity">
    <text evidence="1">Belongs to the ABC transporter superfamily.</text>
</comment>
<protein>
    <submittedName>
        <fullName evidence="7">ABC transporter related protein</fullName>
    </submittedName>
</protein>
<dbReference type="GO" id="GO:0005524">
    <property type="term" value="F:ATP binding"/>
    <property type="evidence" value="ECO:0007669"/>
    <property type="project" value="UniProtKB-KW"/>
</dbReference>
<dbReference type="GO" id="GO:0140359">
    <property type="term" value="F:ABC-type transporter activity"/>
    <property type="evidence" value="ECO:0007669"/>
    <property type="project" value="InterPro"/>
</dbReference>
<organism evidence="7">
    <name type="scientific">Candidatus Nitrotoga fabula</name>
    <dbReference type="NCBI Taxonomy" id="2182327"/>
    <lineage>
        <taxon>Bacteria</taxon>
        <taxon>Pseudomonadati</taxon>
        <taxon>Pseudomonadota</taxon>
        <taxon>Betaproteobacteria</taxon>
        <taxon>Nitrosomonadales</taxon>
        <taxon>Gallionellaceae</taxon>
        <taxon>Candidatus Nitrotoga</taxon>
    </lineage>
</organism>
<gene>
    <name evidence="7" type="ORF">NITFAB_0259</name>
</gene>
<dbReference type="InterPro" id="IPR003593">
    <property type="entry name" value="AAA+_ATPase"/>
</dbReference>
<proteinExistence type="inferred from homology"/>
<dbReference type="Pfam" id="PF00005">
    <property type="entry name" value="ABC_tran"/>
    <property type="match status" value="1"/>
</dbReference>
<dbReference type="PANTHER" id="PTHR46743">
    <property type="entry name" value="TEICHOIC ACIDS EXPORT ATP-BINDING PROTEIN TAGH"/>
    <property type="match status" value="1"/>
</dbReference>
<dbReference type="GO" id="GO:0016887">
    <property type="term" value="F:ATP hydrolysis activity"/>
    <property type="evidence" value="ECO:0007669"/>
    <property type="project" value="InterPro"/>
</dbReference>